<protein>
    <recommendedName>
        <fullName evidence="2">Transposase IS116/IS110/IS902 C-terminal domain-containing protein</fullName>
    </recommendedName>
</protein>
<proteinExistence type="predicted"/>
<reference evidence="3 4" key="1">
    <citation type="submission" date="2019-04" db="EMBL/GenBank/DDBJ databases">
        <title>Geobacter ruber sp. nov., ferric-reducing bacteria isolated from paddy soil.</title>
        <authorList>
            <person name="Xu Z."/>
            <person name="Masuda Y."/>
            <person name="Itoh H."/>
            <person name="Senoo K."/>
        </authorList>
    </citation>
    <scope>NUCLEOTIDE SEQUENCE [LARGE SCALE GENOMIC DNA]</scope>
    <source>
        <strain evidence="3 4">Red88</strain>
    </source>
</reference>
<dbReference type="InterPro" id="IPR003346">
    <property type="entry name" value="Transposase_20"/>
</dbReference>
<keyword evidence="4" id="KW-1185">Reference proteome</keyword>
<dbReference type="OrthoDB" id="287203at2"/>
<evidence type="ECO:0000313" key="4">
    <source>
        <dbReference type="Proteomes" id="UP000324298"/>
    </source>
</evidence>
<organism evidence="3 4">
    <name type="scientific">Oryzomonas rubra</name>
    <dbReference type="NCBI Taxonomy" id="2509454"/>
    <lineage>
        <taxon>Bacteria</taxon>
        <taxon>Pseudomonadati</taxon>
        <taxon>Thermodesulfobacteriota</taxon>
        <taxon>Desulfuromonadia</taxon>
        <taxon>Geobacterales</taxon>
        <taxon>Geobacteraceae</taxon>
        <taxon>Oryzomonas</taxon>
    </lineage>
</organism>
<evidence type="ECO:0000313" key="3">
    <source>
        <dbReference type="EMBL" id="KAA0888726.1"/>
    </source>
</evidence>
<feature type="region of interest" description="Disordered" evidence="1">
    <location>
        <begin position="264"/>
        <end position="285"/>
    </location>
</feature>
<gene>
    <name evidence="3" type="ORF">ET418_15205</name>
</gene>
<dbReference type="Pfam" id="PF02371">
    <property type="entry name" value="Transposase_20"/>
    <property type="match status" value="1"/>
</dbReference>
<comment type="caution">
    <text evidence="3">The sequence shown here is derived from an EMBL/GenBank/DDBJ whole genome shotgun (WGS) entry which is preliminary data.</text>
</comment>
<dbReference type="AlphaFoldDB" id="A0A5A9X6S6"/>
<dbReference type="EMBL" id="SRSD01000010">
    <property type="protein sequence ID" value="KAA0888726.1"/>
    <property type="molecule type" value="Genomic_DNA"/>
</dbReference>
<accession>A0A5A9X6S6</accession>
<evidence type="ECO:0000256" key="1">
    <source>
        <dbReference type="SAM" id="MobiDB-lite"/>
    </source>
</evidence>
<feature type="domain" description="Transposase IS116/IS110/IS902 C-terminal" evidence="2">
    <location>
        <begin position="154"/>
        <end position="203"/>
    </location>
</feature>
<evidence type="ECO:0000259" key="2">
    <source>
        <dbReference type="Pfam" id="PF02371"/>
    </source>
</evidence>
<dbReference type="GO" id="GO:0003677">
    <property type="term" value="F:DNA binding"/>
    <property type="evidence" value="ECO:0007669"/>
    <property type="project" value="InterPro"/>
</dbReference>
<dbReference type="GO" id="GO:0006313">
    <property type="term" value="P:DNA transposition"/>
    <property type="evidence" value="ECO:0007669"/>
    <property type="project" value="InterPro"/>
</dbReference>
<name>A0A5A9X6S6_9BACT</name>
<dbReference type="GO" id="GO:0004803">
    <property type="term" value="F:transposase activity"/>
    <property type="evidence" value="ECO:0007669"/>
    <property type="project" value="InterPro"/>
</dbReference>
<dbReference type="Proteomes" id="UP000324298">
    <property type="component" value="Unassembled WGS sequence"/>
</dbReference>
<dbReference type="RefSeq" id="WP_149309012.1">
    <property type="nucleotide sequence ID" value="NZ_SRSD01000010.1"/>
</dbReference>
<sequence>MPAGNFKTIVRGCYDIQQLRIQTGNRIVGNFKAKLGQAPGQSEDTLDDESKAMLDQIRVNNKRVATGAVDELEQEDKKAKKVAGFVTKLLEKHYAMLAPDGLPQKKKFAGDAVISDYTEIALISQYKELESQEAKHFRNLGKILEDYPIYTEFMEKVKGIGPAMAGVIISEIDITKARHPSSLWKYAGLDVADDGRGRSRRKEHLQTVAYIDRDGHDATRNGITFNPFLKTKLTGVLASSFLRAGDNKYRQIYDDYKHRLESHENWQDKKVPNEKTGKDKIASEKAHRHNAAMRYMVKIFLIDLYTAWRALEGLPVSAPYQDAKLGYVHGGEKQAA</sequence>